<keyword evidence="2 7" id="KW-0813">Transport</keyword>
<feature type="transmembrane region" description="Helical" evidence="7">
    <location>
        <begin position="86"/>
        <end position="108"/>
    </location>
</feature>
<organism evidence="9 10">
    <name type="scientific">Rhizobium lusitanum</name>
    <dbReference type="NCBI Taxonomy" id="293958"/>
    <lineage>
        <taxon>Bacteria</taxon>
        <taxon>Pseudomonadati</taxon>
        <taxon>Pseudomonadota</taxon>
        <taxon>Alphaproteobacteria</taxon>
        <taxon>Hyphomicrobiales</taxon>
        <taxon>Rhizobiaceae</taxon>
        <taxon>Rhizobium/Agrobacterium group</taxon>
        <taxon>Rhizobium</taxon>
    </lineage>
</organism>
<dbReference type="InterPro" id="IPR035906">
    <property type="entry name" value="MetI-like_sf"/>
</dbReference>
<evidence type="ECO:0000256" key="2">
    <source>
        <dbReference type="ARBA" id="ARBA00022448"/>
    </source>
</evidence>
<dbReference type="AlphaFoldDB" id="A0A7X0MFF7"/>
<keyword evidence="4 7" id="KW-0812">Transmembrane</keyword>
<dbReference type="InterPro" id="IPR000515">
    <property type="entry name" value="MetI-like"/>
</dbReference>
<feature type="domain" description="ABC transmembrane type-1" evidence="8">
    <location>
        <begin position="83"/>
        <end position="294"/>
    </location>
</feature>
<dbReference type="SUPFAM" id="SSF161098">
    <property type="entry name" value="MetI-like"/>
    <property type="match status" value="1"/>
</dbReference>
<feature type="transmembrane region" description="Helical" evidence="7">
    <location>
        <begin position="217"/>
        <end position="238"/>
    </location>
</feature>
<evidence type="ECO:0000256" key="1">
    <source>
        <dbReference type="ARBA" id="ARBA00004651"/>
    </source>
</evidence>
<evidence type="ECO:0000256" key="3">
    <source>
        <dbReference type="ARBA" id="ARBA00022475"/>
    </source>
</evidence>
<evidence type="ECO:0000259" key="8">
    <source>
        <dbReference type="PROSITE" id="PS50928"/>
    </source>
</evidence>
<dbReference type="Gene3D" id="1.10.3720.10">
    <property type="entry name" value="MetI-like"/>
    <property type="match status" value="1"/>
</dbReference>
<proteinExistence type="inferred from homology"/>
<name>A0A7X0MFF7_9HYPH</name>
<feature type="transmembrane region" description="Helical" evidence="7">
    <location>
        <begin position="120"/>
        <end position="140"/>
    </location>
</feature>
<evidence type="ECO:0000313" key="10">
    <source>
        <dbReference type="Proteomes" id="UP000565576"/>
    </source>
</evidence>
<dbReference type="PANTHER" id="PTHR30193">
    <property type="entry name" value="ABC TRANSPORTER PERMEASE PROTEIN"/>
    <property type="match status" value="1"/>
</dbReference>
<dbReference type="PROSITE" id="PS50928">
    <property type="entry name" value="ABC_TM1"/>
    <property type="match status" value="1"/>
</dbReference>
<dbReference type="RefSeq" id="WP_184710848.1">
    <property type="nucleotide sequence ID" value="NZ_JACHBG010000029.1"/>
</dbReference>
<keyword evidence="3" id="KW-1003">Cell membrane</keyword>
<dbReference type="Proteomes" id="UP000565576">
    <property type="component" value="Unassembled WGS sequence"/>
</dbReference>
<feature type="transmembrane region" description="Helical" evidence="7">
    <location>
        <begin position="32"/>
        <end position="53"/>
    </location>
</feature>
<sequence length="307" mass="33140">MMQSNAHLLTPIAAPAPGIGERAAPFMLVGPMLALLVIFTILPCLLTLILAFFEMDILAGTIRFVGFSNFTKAFARGDLVNSIGVTLLYMALTVPTSMIFGLLVALGINSLGHGRVFWRAVYFLPVAATLVAMSIVWRWMFVGRRGLIDHMLGPMTGITDWLNSPALALPAVAVVGNWQQIGFIAILYLAALAAVPRHQLEAARVDGANGWHRFWHVTWPAIGPTTVFAGIITSVNAMRVFDSVSTMTGGGPSRHSQALAHLMWERGIYFFDIGGGSVVTLVLVALALIATFLQRVLTARLEKAGSR</sequence>
<comment type="caution">
    <text evidence="9">The sequence shown here is derived from an EMBL/GenBank/DDBJ whole genome shotgun (WGS) entry which is preliminary data.</text>
</comment>
<dbReference type="InterPro" id="IPR051393">
    <property type="entry name" value="ABC_transporter_permease"/>
</dbReference>
<comment type="subcellular location">
    <subcellularLocation>
        <location evidence="1 7">Cell membrane</location>
        <topology evidence="1 7">Multi-pass membrane protein</topology>
    </subcellularLocation>
</comment>
<keyword evidence="5 7" id="KW-1133">Transmembrane helix</keyword>
<evidence type="ECO:0000313" key="9">
    <source>
        <dbReference type="EMBL" id="MBB6488947.1"/>
    </source>
</evidence>
<dbReference type="GO" id="GO:0005886">
    <property type="term" value="C:plasma membrane"/>
    <property type="evidence" value="ECO:0007669"/>
    <property type="project" value="UniProtKB-SubCell"/>
</dbReference>
<keyword evidence="6 7" id="KW-0472">Membrane</keyword>
<dbReference type="GO" id="GO:0055085">
    <property type="term" value="P:transmembrane transport"/>
    <property type="evidence" value="ECO:0007669"/>
    <property type="project" value="InterPro"/>
</dbReference>
<gene>
    <name evidence="9" type="ORF">GGD46_006272</name>
</gene>
<dbReference type="Pfam" id="PF00528">
    <property type="entry name" value="BPD_transp_1"/>
    <property type="match status" value="1"/>
</dbReference>
<evidence type="ECO:0000256" key="4">
    <source>
        <dbReference type="ARBA" id="ARBA00022692"/>
    </source>
</evidence>
<dbReference type="PANTHER" id="PTHR30193:SF37">
    <property type="entry name" value="INNER MEMBRANE ABC TRANSPORTER PERMEASE PROTEIN YCJO"/>
    <property type="match status" value="1"/>
</dbReference>
<accession>A0A7X0MFF7</accession>
<feature type="transmembrane region" description="Helical" evidence="7">
    <location>
        <begin position="178"/>
        <end position="196"/>
    </location>
</feature>
<comment type="similarity">
    <text evidence="7">Belongs to the binding-protein-dependent transport system permease family.</text>
</comment>
<dbReference type="EMBL" id="JACHBG010000029">
    <property type="protein sequence ID" value="MBB6488947.1"/>
    <property type="molecule type" value="Genomic_DNA"/>
</dbReference>
<protein>
    <submittedName>
        <fullName evidence="9">Multiple sugar transport system permease protein</fullName>
    </submittedName>
</protein>
<evidence type="ECO:0000256" key="5">
    <source>
        <dbReference type="ARBA" id="ARBA00022989"/>
    </source>
</evidence>
<dbReference type="CDD" id="cd06261">
    <property type="entry name" value="TM_PBP2"/>
    <property type="match status" value="1"/>
</dbReference>
<reference evidence="9 10" key="1">
    <citation type="submission" date="2020-08" db="EMBL/GenBank/DDBJ databases">
        <title>Genomic Encyclopedia of Type Strains, Phase IV (KMG-V): Genome sequencing to study the core and pangenomes of soil and plant-associated prokaryotes.</title>
        <authorList>
            <person name="Whitman W."/>
        </authorList>
    </citation>
    <scope>NUCLEOTIDE SEQUENCE [LARGE SCALE GENOMIC DNA]</scope>
    <source>
        <strain evidence="9 10">SEMIA 4060</strain>
    </source>
</reference>
<keyword evidence="9" id="KW-0762">Sugar transport</keyword>
<evidence type="ECO:0000256" key="6">
    <source>
        <dbReference type="ARBA" id="ARBA00023136"/>
    </source>
</evidence>
<feature type="transmembrane region" description="Helical" evidence="7">
    <location>
        <begin position="268"/>
        <end position="293"/>
    </location>
</feature>
<evidence type="ECO:0000256" key="7">
    <source>
        <dbReference type="RuleBase" id="RU363032"/>
    </source>
</evidence>